<reference evidence="2" key="1">
    <citation type="journal article" date="2019" name="Int. J. Syst. Evol. Microbiol.">
        <title>The Global Catalogue of Microorganisms (GCM) 10K type strain sequencing project: providing services to taxonomists for standard genome sequencing and annotation.</title>
        <authorList>
            <consortium name="The Broad Institute Genomics Platform"/>
            <consortium name="The Broad Institute Genome Sequencing Center for Infectious Disease"/>
            <person name="Wu L."/>
            <person name="Ma J."/>
        </authorList>
    </citation>
    <scope>NUCLEOTIDE SEQUENCE [LARGE SCALE GENOMIC DNA]</scope>
    <source>
        <strain evidence="2">KCTC 42953</strain>
    </source>
</reference>
<organism evidence="1 2">
    <name type="scientific">Marinicella sediminis</name>
    <dbReference type="NCBI Taxonomy" id="1792834"/>
    <lineage>
        <taxon>Bacteria</taxon>
        <taxon>Pseudomonadati</taxon>
        <taxon>Pseudomonadota</taxon>
        <taxon>Gammaproteobacteria</taxon>
        <taxon>Lysobacterales</taxon>
        <taxon>Marinicellaceae</taxon>
        <taxon>Marinicella</taxon>
    </lineage>
</organism>
<keyword evidence="2" id="KW-1185">Reference proteome</keyword>
<protein>
    <submittedName>
        <fullName evidence="1">Uncharacterized protein</fullName>
    </submittedName>
</protein>
<evidence type="ECO:0000313" key="1">
    <source>
        <dbReference type="EMBL" id="MFC3192891.1"/>
    </source>
</evidence>
<dbReference type="EMBL" id="JBHRTS010000001">
    <property type="protein sequence ID" value="MFC3192891.1"/>
    <property type="molecule type" value="Genomic_DNA"/>
</dbReference>
<gene>
    <name evidence="1" type="ORF">ACFODZ_01430</name>
</gene>
<sequence length="189" mass="21000">MMRYLGLLVLLMSGCATGPQPIECDEAEPCEGSTIEEVAKEHEVRFTRAMRLVLEQLTANKAKGTDDPQKLQAMRVLAKTDAAKSYAFTRIYAVSADHCPDEVRQALIHYQNQAAPIIQLGHYYYQHGIDAKLGDQDFSQTGEALTQGLEEMLERLSMEHRQASPAQLSSKCQEAKAALESLAFLYGAY</sequence>
<name>A0ABV7J9U7_9GAMM</name>
<dbReference type="Proteomes" id="UP001595533">
    <property type="component" value="Unassembled WGS sequence"/>
</dbReference>
<accession>A0ABV7J9U7</accession>
<dbReference type="RefSeq" id="WP_077409558.1">
    <property type="nucleotide sequence ID" value="NZ_JBHRTS010000001.1"/>
</dbReference>
<evidence type="ECO:0000313" key="2">
    <source>
        <dbReference type="Proteomes" id="UP001595533"/>
    </source>
</evidence>
<proteinExistence type="predicted"/>
<comment type="caution">
    <text evidence="1">The sequence shown here is derived from an EMBL/GenBank/DDBJ whole genome shotgun (WGS) entry which is preliminary data.</text>
</comment>
<dbReference type="PROSITE" id="PS51257">
    <property type="entry name" value="PROKAR_LIPOPROTEIN"/>
    <property type="match status" value="1"/>
</dbReference>